<evidence type="ECO:0000256" key="2">
    <source>
        <dbReference type="PROSITE-ProRule" id="PRU00169"/>
    </source>
</evidence>
<dbReference type="InterPro" id="IPR050595">
    <property type="entry name" value="Bact_response_regulator"/>
</dbReference>
<evidence type="ECO:0000313" key="4">
    <source>
        <dbReference type="EMBL" id="EAZ91464.1"/>
    </source>
</evidence>
<dbReference type="eggNOG" id="COG3706">
    <property type="taxonomic scope" value="Bacteria"/>
</dbReference>
<dbReference type="Gene3D" id="3.40.50.2300">
    <property type="match status" value="1"/>
</dbReference>
<evidence type="ECO:0000259" key="3">
    <source>
        <dbReference type="PROSITE" id="PS50110"/>
    </source>
</evidence>
<dbReference type="GO" id="GO:0000160">
    <property type="term" value="P:phosphorelay signal transduction system"/>
    <property type="evidence" value="ECO:0007669"/>
    <property type="project" value="InterPro"/>
</dbReference>
<dbReference type="EMBL" id="AAXW01000014">
    <property type="protein sequence ID" value="EAZ91464.1"/>
    <property type="molecule type" value="Genomic_DNA"/>
</dbReference>
<dbReference type="InterPro" id="IPR011006">
    <property type="entry name" value="CheY-like_superfamily"/>
</dbReference>
<feature type="domain" description="Response regulatory" evidence="3">
    <location>
        <begin position="286"/>
        <end position="402"/>
    </location>
</feature>
<dbReference type="Proteomes" id="UP000003781">
    <property type="component" value="Unassembled WGS sequence"/>
</dbReference>
<dbReference type="PROSITE" id="PS50110">
    <property type="entry name" value="RESPONSE_REGULATORY"/>
    <property type="match status" value="1"/>
</dbReference>
<keyword evidence="1 2" id="KW-0597">Phosphoprotein</keyword>
<dbReference type="OrthoDB" id="417415at2"/>
<dbReference type="Pfam" id="PF00072">
    <property type="entry name" value="Response_reg"/>
    <property type="match status" value="1"/>
</dbReference>
<dbReference type="InterPro" id="IPR001789">
    <property type="entry name" value="Sig_transdc_resp-reg_receiver"/>
</dbReference>
<dbReference type="RefSeq" id="WP_008275590.1">
    <property type="nucleotide sequence ID" value="NZ_AAXW01000014.1"/>
</dbReference>
<proteinExistence type="predicted"/>
<dbReference type="PANTHER" id="PTHR44591">
    <property type="entry name" value="STRESS RESPONSE REGULATOR PROTEIN 1"/>
    <property type="match status" value="1"/>
</dbReference>
<evidence type="ECO:0000256" key="1">
    <source>
        <dbReference type="ARBA" id="ARBA00022553"/>
    </source>
</evidence>
<organism evidence="4 5">
    <name type="scientific">Crocosphaera chwakensis CCY0110</name>
    <dbReference type="NCBI Taxonomy" id="391612"/>
    <lineage>
        <taxon>Bacteria</taxon>
        <taxon>Bacillati</taxon>
        <taxon>Cyanobacteriota</taxon>
        <taxon>Cyanophyceae</taxon>
        <taxon>Oscillatoriophycideae</taxon>
        <taxon>Chroococcales</taxon>
        <taxon>Aphanothecaceae</taxon>
        <taxon>Crocosphaera</taxon>
        <taxon>Crocosphaera chwakensis</taxon>
    </lineage>
</organism>
<accession>A3IQC4</accession>
<feature type="modified residue" description="4-aspartylphosphate" evidence="2">
    <location>
        <position position="335"/>
    </location>
</feature>
<dbReference type="AlphaFoldDB" id="A3IQC4"/>
<gene>
    <name evidence="4" type="ORF">CY0110_05822</name>
</gene>
<keyword evidence="5" id="KW-1185">Reference proteome</keyword>
<reference evidence="4 5" key="1">
    <citation type="submission" date="2007-03" db="EMBL/GenBank/DDBJ databases">
        <authorList>
            <person name="Stal L."/>
            <person name="Ferriera S."/>
            <person name="Johnson J."/>
            <person name="Kravitz S."/>
            <person name="Beeson K."/>
            <person name="Sutton G."/>
            <person name="Rogers Y.-H."/>
            <person name="Friedman R."/>
            <person name="Frazier M."/>
            <person name="Venter J.C."/>
        </authorList>
    </citation>
    <scope>NUCLEOTIDE SEQUENCE [LARGE SCALE GENOMIC DNA]</scope>
    <source>
        <strain evidence="4 5">CCY0110</strain>
    </source>
</reference>
<dbReference type="SMART" id="SM00448">
    <property type="entry name" value="REC"/>
    <property type="match status" value="1"/>
</dbReference>
<comment type="caution">
    <text evidence="4">The sequence shown here is derived from an EMBL/GenBank/DDBJ whole genome shotgun (WGS) entry which is preliminary data.</text>
</comment>
<dbReference type="SUPFAM" id="SSF52172">
    <property type="entry name" value="CheY-like"/>
    <property type="match status" value="1"/>
</dbReference>
<protein>
    <submittedName>
        <fullName evidence="4">Response regulator receiver domain protein (CheY-like)</fullName>
    </submittedName>
</protein>
<name>A3IQC4_9CHRO</name>
<dbReference type="PANTHER" id="PTHR44591:SF3">
    <property type="entry name" value="RESPONSE REGULATORY DOMAIN-CONTAINING PROTEIN"/>
    <property type="match status" value="1"/>
</dbReference>
<evidence type="ECO:0000313" key="5">
    <source>
        <dbReference type="Proteomes" id="UP000003781"/>
    </source>
</evidence>
<sequence length="412" mass="46495">MESTFSPFDVLEKAANSHYTGQLIINNQDITWILDLSAGNLKSAVHSLQSLASIELCLYSLGYGQKTPIMIEGMTQQGLNLEKGESFIGKAISWLTKEYNLSILEQIKIINQLTQDALESFFALTKADYHTSQNKSLVVSSEQGFNVRRVLKFWRTQKQAWQKFSPLISSPHQRPYCPNLDVVKKISTSKYSHLLLKIAQLKGKASIRQLSILMKLDDYQVAEFIYPYLRSKVLQLHAPLPPFDQLPELSPSSQYLKVKNPSLKGLKKSSTLSKTQETKEINKSYKIVCIDDSETVLNTFKRYLTSEKTELFMLSNPTLAINKLFEIKPDLLLVDIAMPGINGDKLSKILKRSSAFQNLPIIIVSADTNKIKDAKAKGNVANDFLSKPFSQDDLISIINKHLKLEKESCVET</sequence>